<dbReference type="PROSITE" id="PS50943">
    <property type="entry name" value="HTH_CROC1"/>
    <property type="match status" value="1"/>
</dbReference>
<organism evidence="2 3">
    <name type="scientific">Paeniglutamicibacter psychrophenolicus</name>
    <dbReference type="NCBI Taxonomy" id="257454"/>
    <lineage>
        <taxon>Bacteria</taxon>
        <taxon>Bacillati</taxon>
        <taxon>Actinomycetota</taxon>
        <taxon>Actinomycetes</taxon>
        <taxon>Micrococcales</taxon>
        <taxon>Micrococcaceae</taxon>
        <taxon>Paeniglutamicibacter</taxon>
    </lineage>
</organism>
<feature type="domain" description="HTH cro/C1-type" evidence="1">
    <location>
        <begin position="12"/>
        <end position="65"/>
    </location>
</feature>
<keyword evidence="3" id="KW-1185">Reference proteome</keyword>
<dbReference type="InterPro" id="IPR001387">
    <property type="entry name" value="Cro/C1-type_HTH"/>
</dbReference>
<gene>
    <name evidence="2" type="ORF">JOF46_003484</name>
</gene>
<sequence length="235" mass="25151">MATSTAASIVMRMRLKRQLSKTAFAELIGLPASTITRIESGVVEPTYAMLQRIASGAGFRLSETLTESGSDLPYAAALERIRNSTEDERPRLIGKLAQTANLAPVAKRRGARLFALESSLEEFLQRLTDQGTNPVVSSLEAVSGDISQTSSFTPVVYVDNPEEITDLPDMTPSAKAGVVVLPSTDSTKRYVRHVQGTAMLSPEWGMLDALASPGRQADVALSLLPAFAKSARAAK</sequence>
<dbReference type="InterPro" id="IPR010982">
    <property type="entry name" value="Lambda_DNA-bd_dom_sf"/>
</dbReference>
<evidence type="ECO:0000313" key="2">
    <source>
        <dbReference type="EMBL" id="MBP2375572.1"/>
    </source>
</evidence>
<dbReference type="Proteomes" id="UP000766570">
    <property type="component" value="Unassembled WGS sequence"/>
</dbReference>
<dbReference type="EMBL" id="JAGIOE010000001">
    <property type="protein sequence ID" value="MBP2375572.1"/>
    <property type="molecule type" value="Genomic_DNA"/>
</dbReference>
<accession>A0ABS4WH97</accession>
<comment type="caution">
    <text evidence="2">The sequence shown here is derived from an EMBL/GenBank/DDBJ whole genome shotgun (WGS) entry which is preliminary data.</text>
</comment>
<name>A0ABS4WH97_9MICC</name>
<reference evidence="2 3" key="1">
    <citation type="submission" date="2021-03" db="EMBL/GenBank/DDBJ databases">
        <title>Sequencing the genomes of 1000 actinobacteria strains.</title>
        <authorList>
            <person name="Klenk H.-P."/>
        </authorList>
    </citation>
    <scope>NUCLEOTIDE SEQUENCE [LARGE SCALE GENOMIC DNA]</scope>
    <source>
        <strain evidence="2 3">DSM 15454</strain>
    </source>
</reference>
<evidence type="ECO:0000313" key="3">
    <source>
        <dbReference type="Proteomes" id="UP000766570"/>
    </source>
</evidence>
<evidence type="ECO:0000259" key="1">
    <source>
        <dbReference type="PROSITE" id="PS50943"/>
    </source>
</evidence>
<dbReference type="SUPFAM" id="SSF47413">
    <property type="entry name" value="lambda repressor-like DNA-binding domains"/>
    <property type="match status" value="1"/>
</dbReference>
<dbReference type="SMART" id="SM00530">
    <property type="entry name" value="HTH_XRE"/>
    <property type="match status" value="1"/>
</dbReference>
<proteinExistence type="predicted"/>
<dbReference type="Gene3D" id="1.10.260.40">
    <property type="entry name" value="lambda repressor-like DNA-binding domains"/>
    <property type="match status" value="1"/>
</dbReference>
<dbReference type="Pfam" id="PF01381">
    <property type="entry name" value="HTH_3"/>
    <property type="match status" value="1"/>
</dbReference>
<dbReference type="CDD" id="cd00093">
    <property type="entry name" value="HTH_XRE"/>
    <property type="match status" value="1"/>
</dbReference>
<dbReference type="RefSeq" id="WP_344033131.1">
    <property type="nucleotide sequence ID" value="NZ_BAAAMI010000013.1"/>
</dbReference>
<protein>
    <submittedName>
        <fullName evidence="2">Transcriptional regulator with XRE-family HTH domain</fullName>
    </submittedName>
</protein>